<gene>
    <name evidence="1" type="ORF">IAS62_003543</name>
</gene>
<dbReference type="EMBL" id="CP143810">
    <property type="protein sequence ID" value="WVO22213.1"/>
    <property type="molecule type" value="Genomic_DNA"/>
</dbReference>
<dbReference type="RefSeq" id="XP_064721452.1">
    <property type="nucleotide sequence ID" value="XM_064865380.1"/>
</dbReference>
<sequence>MNFSIYLPEVHVKRFTYCYHTLFSVFGFAGKPAACFLESSYAVSTSLPSRIDSKRGSFVTKDFEDLN</sequence>
<proteinExistence type="predicted"/>
<name>A0ABZ2AUL0_9TREE</name>
<evidence type="ECO:0000313" key="2">
    <source>
        <dbReference type="Proteomes" id="UP001432216"/>
    </source>
</evidence>
<keyword evidence="2" id="KW-1185">Reference proteome</keyword>
<dbReference type="GeneID" id="89990315"/>
<organism evidence="1 2">
    <name type="scientific">Cryptococcus decagattii</name>
    <dbReference type="NCBI Taxonomy" id="1859122"/>
    <lineage>
        <taxon>Eukaryota</taxon>
        <taxon>Fungi</taxon>
        <taxon>Dikarya</taxon>
        <taxon>Basidiomycota</taxon>
        <taxon>Agaricomycotina</taxon>
        <taxon>Tremellomycetes</taxon>
        <taxon>Tremellales</taxon>
        <taxon>Cryptococcaceae</taxon>
        <taxon>Cryptococcus</taxon>
        <taxon>Cryptococcus gattii species complex</taxon>
    </lineage>
</organism>
<accession>A0ABZ2AUL0</accession>
<reference evidence="1 2" key="1">
    <citation type="submission" date="2024-01" db="EMBL/GenBank/DDBJ databases">
        <title>Comparative genomics of Cryptococcus and Kwoniella reveals pathogenesis evolution and contrasting modes of karyotype evolution via chromosome fusion or intercentromeric recombination.</title>
        <authorList>
            <person name="Coelho M.A."/>
            <person name="David-Palma M."/>
            <person name="Shea T."/>
            <person name="Bowers K."/>
            <person name="McGinley-Smith S."/>
            <person name="Mohammad A.W."/>
            <person name="Gnirke A."/>
            <person name="Yurkov A.M."/>
            <person name="Nowrousian M."/>
            <person name="Sun S."/>
            <person name="Cuomo C.A."/>
            <person name="Heitman J."/>
        </authorList>
    </citation>
    <scope>NUCLEOTIDE SEQUENCE [LARGE SCALE GENOMIC DNA]</scope>
    <source>
        <strain evidence="1 2">7685027</strain>
    </source>
</reference>
<evidence type="ECO:0000313" key="1">
    <source>
        <dbReference type="EMBL" id="WVO22213.1"/>
    </source>
</evidence>
<dbReference type="Proteomes" id="UP001432216">
    <property type="component" value="Chromosome 5"/>
</dbReference>
<protein>
    <submittedName>
        <fullName evidence="1">Uncharacterized protein</fullName>
    </submittedName>
</protein>